<sequence length="353" mass="37481">MVTDSSSNRRRYQGYVRRKWRAIGVVVLLTAAWALYAMVAGSAGLTIPDVMYALMGQGDARAQTILWSIRLPRILAAIVAGIGLSIAGAVTQSALRNPLATPFTLGISQGAAFGAAVAIFFFKAGSALNVEHIFINRTYIVVLFAFAGALSTTLLVIALARLFRATPEALVLSGVALSSLFQAGVMLIQYFADDVTVASIVFWTFGDLGRATWNELAIMAVAVVLASIFFLFHRWHYNAFDSGEETAKGLGISVESVRLGSLFWAAFVVAVIVSFLGVIGFIGLVGPHIMRRVIGSDHRTLLPASAAMGGLLLLASDTIGRVIVAPVILPVGIVTSVLGAPVFLSILARDGRR</sequence>
<feature type="transmembrane region" description="Helical" evidence="8">
    <location>
        <begin position="169"/>
        <end position="192"/>
    </location>
</feature>
<evidence type="ECO:0000256" key="7">
    <source>
        <dbReference type="ARBA" id="ARBA00023136"/>
    </source>
</evidence>
<feature type="transmembrane region" description="Helical" evidence="8">
    <location>
        <begin position="20"/>
        <end position="53"/>
    </location>
</feature>
<dbReference type="Pfam" id="PF01032">
    <property type="entry name" value="FecCD"/>
    <property type="match status" value="1"/>
</dbReference>
<evidence type="ECO:0000256" key="1">
    <source>
        <dbReference type="ARBA" id="ARBA00004651"/>
    </source>
</evidence>
<organism evidence="9 10">
    <name type="scientific">Candidatus Carbonibacillus altaicus</name>
    <dbReference type="NCBI Taxonomy" id="2163959"/>
    <lineage>
        <taxon>Bacteria</taxon>
        <taxon>Bacillati</taxon>
        <taxon>Bacillota</taxon>
        <taxon>Bacilli</taxon>
        <taxon>Bacillales</taxon>
        <taxon>Candidatus Carbonibacillus</taxon>
    </lineage>
</organism>
<feature type="transmembrane region" description="Helical" evidence="8">
    <location>
        <begin position="74"/>
        <end position="95"/>
    </location>
</feature>
<name>A0A2R6Y561_9BACL</name>
<comment type="similarity">
    <text evidence="2">Belongs to the binding-protein-dependent transport system permease family. FecCD subfamily.</text>
</comment>
<feature type="transmembrane region" description="Helical" evidence="8">
    <location>
        <begin position="140"/>
        <end position="163"/>
    </location>
</feature>
<keyword evidence="5 8" id="KW-0812">Transmembrane</keyword>
<evidence type="ECO:0000256" key="5">
    <source>
        <dbReference type="ARBA" id="ARBA00022692"/>
    </source>
</evidence>
<keyword evidence="6 8" id="KW-1133">Transmembrane helix</keyword>
<evidence type="ECO:0000313" key="9">
    <source>
        <dbReference type="EMBL" id="PTQ57802.1"/>
    </source>
</evidence>
<keyword evidence="3" id="KW-0813">Transport</keyword>
<evidence type="ECO:0000256" key="6">
    <source>
        <dbReference type="ARBA" id="ARBA00022989"/>
    </source>
</evidence>
<reference evidence="10" key="1">
    <citation type="journal article" date="2018" name="Sci. Rep.">
        <title>Lignite coal burning seam in the remote Altai Mountains harbors a hydrogen-driven thermophilic microbial community.</title>
        <authorList>
            <person name="Kadnikov V.V."/>
            <person name="Mardanov A.V."/>
            <person name="Ivasenko D.A."/>
            <person name="Antsiferov D.V."/>
            <person name="Beletsky A.V."/>
            <person name="Karnachuk O.V."/>
            <person name="Ravin N.V."/>
        </authorList>
    </citation>
    <scope>NUCLEOTIDE SEQUENCE [LARGE SCALE GENOMIC DNA]</scope>
</reference>
<evidence type="ECO:0000256" key="3">
    <source>
        <dbReference type="ARBA" id="ARBA00022448"/>
    </source>
</evidence>
<feature type="transmembrane region" description="Helical" evidence="8">
    <location>
        <begin position="213"/>
        <end position="232"/>
    </location>
</feature>
<keyword evidence="7 8" id="KW-0472">Membrane</keyword>
<dbReference type="GO" id="GO:0033214">
    <property type="term" value="P:siderophore-iron import into cell"/>
    <property type="evidence" value="ECO:0007669"/>
    <property type="project" value="TreeGrafter"/>
</dbReference>
<dbReference type="InterPro" id="IPR000522">
    <property type="entry name" value="ABC_transptr_permease_BtuC"/>
</dbReference>
<dbReference type="FunFam" id="1.10.3470.10:FF:000001">
    <property type="entry name" value="Vitamin B12 ABC transporter permease BtuC"/>
    <property type="match status" value="1"/>
</dbReference>
<evidence type="ECO:0000256" key="4">
    <source>
        <dbReference type="ARBA" id="ARBA00022475"/>
    </source>
</evidence>
<dbReference type="Gene3D" id="1.10.3470.10">
    <property type="entry name" value="ABC transporter involved in vitamin B12 uptake, BtuC"/>
    <property type="match status" value="1"/>
</dbReference>
<evidence type="ECO:0000313" key="10">
    <source>
        <dbReference type="Proteomes" id="UP000244338"/>
    </source>
</evidence>
<comment type="subcellular location">
    <subcellularLocation>
        <location evidence="1">Cell membrane</location>
        <topology evidence="1">Multi-pass membrane protein</topology>
    </subcellularLocation>
</comment>
<dbReference type="PANTHER" id="PTHR30472:SF25">
    <property type="entry name" value="ABC TRANSPORTER PERMEASE PROTEIN MJ0876-RELATED"/>
    <property type="match status" value="1"/>
</dbReference>
<proteinExistence type="inferred from homology"/>
<feature type="transmembrane region" description="Helical" evidence="8">
    <location>
        <begin position="322"/>
        <end position="348"/>
    </location>
</feature>
<feature type="transmembrane region" description="Helical" evidence="8">
    <location>
        <begin position="107"/>
        <end position="128"/>
    </location>
</feature>
<dbReference type="GO" id="GO:0005886">
    <property type="term" value="C:plasma membrane"/>
    <property type="evidence" value="ECO:0007669"/>
    <property type="project" value="UniProtKB-SubCell"/>
</dbReference>
<evidence type="ECO:0000256" key="2">
    <source>
        <dbReference type="ARBA" id="ARBA00007935"/>
    </source>
</evidence>
<dbReference type="AlphaFoldDB" id="A0A2R6Y561"/>
<dbReference type="Proteomes" id="UP000244338">
    <property type="component" value="Unassembled WGS sequence"/>
</dbReference>
<dbReference type="SUPFAM" id="SSF81345">
    <property type="entry name" value="ABC transporter involved in vitamin B12 uptake, BtuC"/>
    <property type="match status" value="1"/>
</dbReference>
<protein>
    <submittedName>
        <fullName evidence="9">Iron(III) dicitrate transport system permease protein</fullName>
    </submittedName>
</protein>
<dbReference type="CDD" id="cd06550">
    <property type="entry name" value="TM_ABC_iron-siderophores_like"/>
    <property type="match status" value="1"/>
</dbReference>
<dbReference type="EMBL" id="PEBX01000002">
    <property type="protein sequence ID" value="PTQ57802.1"/>
    <property type="molecule type" value="Genomic_DNA"/>
</dbReference>
<gene>
    <name evidence="9" type="ORF">BSOLF_0664</name>
</gene>
<feature type="transmembrane region" description="Helical" evidence="8">
    <location>
        <begin position="262"/>
        <end position="286"/>
    </location>
</feature>
<keyword evidence="4" id="KW-1003">Cell membrane</keyword>
<evidence type="ECO:0000256" key="8">
    <source>
        <dbReference type="SAM" id="Phobius"/>
    </source>
</evidence>
<dbReference type="InterPro" id="IPR037294">
    <property type="entry name" value="ABC_BtuC-like"/>
</dbReference>
<dbReference type="GO" id="GO:0022857">
    <property type="term" value="F:transmembrane transporter activity"/>
    <property type="evidence" value="ECO:0007669"/>
    <property type="project" value="InterPro"/>
</dbReference>
<dbReference type="PANTHER" id="PTHR30472">
    <property type="entry name" value="FERRIC ENTEROBACTIN TRANSPORT SYSTEM PERMEASE PROTEIN"/>
    <property type="match status" value="1"/>
</dbReference>
<comment type="caution">
    <text evidence="9">The sequence shown here is derived from an EMBL/GenBank/DDBJ whole genome shotgun (WGS) entry which is preliminary data.</text>
</comment>
<accession>A0A2R6Y561</accession>